<reference evidence="1 2" key="1">
    <citation type="submission" date="2024-08" db="EMBL/GenBank/DDBJ databases">
        <title>Sulfate-reducing bacteria isolated from formation water of the oil field in Kazakhstan and description of Pseudodesulfovibrio sp.</title>
        <authorList>
            <person name="Bidzhieva S.K."/>
            <person name="Tourova T.P."/>
            <person name="Grouzdev D.S."/>
            <person name="Beletsky A.V."/>
            <person name="Sokolova D.S."/>
            <person name="Samigullina S.R."/>
            <person name="Poltaraus A.B."/>
            <person name="Avtukh A.N."/>
            <person name="Tereshina V.M."/>
            <person name="Zhaparov N.S."/>
            <person name="Mardanov A.V."/>
            <person name="Nazina T.N."/>
        </authorList>
    </citation>
    <scope>NUCLEOTIDE SEQUENCE [LARGE SCALE GENOMIC DNA]</scope>
    <source>
        <strain evidence="1 2">9FUS</strain>
    </source>
</reference>
<dbReference type="RefSeq" id="WP_371386565.1">
    <property type="nucleotide sequence ID" value="NZ_JBGLYH010000023.1"/>
</dbReference>
<dbReference type="Proteomes" id="UP001568698">
    <property type="component" value="Unassembled WGS sequence"/>
</dbReference>
<name>A0ABV4K263_9BACT</name>
<proteinExistence type="predicted"/>
<gene>
    <name evidence="1" type="ORF">AB6M95_09830</name>
</gene>
<dbReference type="EMBL" id="JBGLYH010000023">
    <property type="protein sequence ID" value="MEZ7197046.1"/>
    <property type="molecule type" value="Genomic_DNA"/>
</dbReference>
<evidence type="ECO:0000313" key="1">
    <source>
        <dbReference type="EMBL" id="MEZ7197046.1"/>
    </source>
</evidence>
<protein>
    <submittedName>
        <fullName evidence="1">Uncharacterized protein</fullName>
    </submittedName>
</protein>
<sequence length="90" mass="10119">MPKKKPGFTLDEHKAAGEKIKRARDLLNDVSVSISRAYPKSSRAGKANGVLFKTLDAFRTIKHELDEQVARDFPDLTPREFGPIYYGPSK</sequence>
<organism evidence="1 2">
    <name type="scientific">Pseudodesulfovibrio karagichevae</name>
    <dbReference type="NCBI Taxonomy" id="3239305"/>
    <lineage>
        <taxon>Bacteria</taxon>
        <taxon>Pseudomonadati</taxon>
        <taxon>Thermodesulfobacteriota</taxon>
        <taxon>Desulfovibrionia</taxon>
        <taxon>Desulfovibrionales</taxon>
        <taxon>Desulfovibrionaceae</taxon>
    </lineage>
</organism>
<evidence type="ECO:0000313" key="2">
    <source>
        <dbReference type="Proteomes" id="UP001568698"/>
    </source>
</evidence>
<comment type="caution">
    <text evidence="1">The sequence shown here is derived from an EMBL/GenBank/DDBJ whole genome shotgun (WGS) entry which is preliminary data.</text>
</comment>
<accession>A0ABV4K263</accession>
<keyword evidence="2" id="KW-1185">Reference proteome</keyword>